<keyword evidence="1" id="KW-1133">Transmembrane helix</keyword>
<name>A0A0F9LSZ3_9ZZZZ</name>
<gene>
    <name evidence="2" type="ORF">LCGC14_1241190</name>
</gene>
<comment type="caution">
    <text evidence="2">The sequence shown here is derived from an EMBL/GenBank/DDBJ whole genome shotgun (WGS) entry which is preliminary data.</text>
</comment>
<accession>A0A0F9LSZ3</accession>
<feature type="transmembrane region" description="Helical" evidence="1">
    <location>
        <begin position="85"/>
        <end position="109"/>
    </location>
</feature>
<feature type="transmembrane region" description="Helical" evidence="1">
    <location>
        <begin position="60"/>
        <end position="78"/>
    </location>
</feature>
<protein>
    <submittedName>
        <fullName evidence="2">Uncharacterized protein</fullName>
    </submittedName>
</protein>
<evidence type="ECO:0000256" key="1">
    <source>
        <dbReference type="SAM" id="Phobius"/>
    </source>
</evidence>
<proteinExistence type="predicted"/>
<feature type="transmembrane region" description="Helical" evidence="1">
    <location>
        <begin position="129"/>
        <end position="150"/>
    </location>
</feature>
<organism evidence="2">
    <name type="scientific">marine sediment metagenome</name>
    <dbReference type="NCBI Taxonomy" id="412755"/>
    <lineage>
        <taxon>unclassified sequences</taxon>
        <taxon>metagenomes</taxon>
        <taxon>ecological metagenomes</taxon>
    </lineage>
</organism>
<evidence type="ECO:0000313" key="2">
    <source>
        <dbReference type="EMBL" id="KKM90181.1"/>
    </source>
</evidence>
<reference evidence="2" key="1">
    <citation type="journal article" date="2015" name="Nature">
        <title>Complex archaea that bridge the gap between prokaryotes and eukaryotes.</title>
        <authorList>
            <person name="Spang A."/>
            <person name="Saw J.H."/>
            <person name="Jorgensen S.L."/>
            <person name="Zaremba-Niedzwiedzka K."/>
            <person name="Martijn J."/>
            <person name="Lind A.E."/>
            <person name="van Eijk R."/>
            <person name="Schleper C."/>
            <person name="Guy L."/>
            <person name="Ettema T.J."/>
        </authorList>
    </citation>
    <scope>NUCLEOTIDE SEQUENCE</scope>
</reference>
<sequence length="157" mass="17211">MKKVYYIGIVFGLMFLYIIPIGKSTSGTRHLYIGDSMTLSFSVKVGDVIKGKYDTLRMDGLMVITLAWAYGGNNGILIKNSGKGVITINIASGSGIYVLTFINLGFYSGNLNYDIYVVRGDSNSDSIPSFNPMIIIGIFSFISGISAIIIKRRIRKL</sequence>
<dbReference type="EMBL" id="LAZR01006707">
    <property type="protein sequence ID" value="KKM90181.1"/>
    <property type="molecule type" value="Genomic_DNA"/>
</dbReference>
<dbReference type="AlphaFoldDB" id="A0A0F9LSZ3"/>
<keyword evidence="1" id="KW-0812">Transmembrane</keyword>
<feature type="transmembrane region" description="Helical" evidence="1">
    <location>
        <begin position="5"/>
        <end position="22"/>
    </location>
</feature>
<keyword evidence="1" id="KW-0472">Membrane</keyword>